<protein>
    <recommendedName>
        <fullName evidence="3">DUF4297 domain-containing protein</fullName>
    </recommendedName>
</protein>
<organism evidence="1 2">
    <name type="scientific">Flavobacterium sufflavum</name>
    <dbReference type="NCBI Taxonomy" id="1921138"/>
    <lineage>
        <taxon>Bacteria</taxon>
        <taxon>Pseudomonadati</taxon>
        <taxon>Bacteroidota</taxon>
        <taxon>Flavobacteriia</taxon>
        <taxon>Flavobacteriales</taxon>
        <taxon>Flavobacteriaceae</taxon>
        <taxon>Flavobacterium</taxon>
    </lineage>
</organism>
<evidence type="ECO:0000313" key="1">
    <source>
        <dbReference type="EMBL" id="RVT71719.1"/>
    </source>
</evidence>
<reference evidence="1 2" key="1">
    <citation type="submission" date="2019-01" db="EMBL/GenBank/DDBJ databases">
        <authorList>
            <person name="Chen W.-M."/>
        </authorList>
    </citation>
    <scope>NUCLEOTIDE SEQUENCE [LARGE SCALE GENOMIC DNA]</scope>
    <source>
        <strain evidence="1 2">BBQ-12</strain>
    </source>
</reference>
<evidence type="ECO:0000313" key="2">
    <source>
        <dbReference type="Proteomes" id="UP000285211"/>
    </source>
</evidence>
<proteinExistence type="predicted"/>
<dbReference type="Proteomes" id="UP000285211">
    <property type="component" value="Unassembled WGS sequence"/>
</dbReference>
<gene>
    <name evidence="1" type="ORF">EOD40_16605</name>
</gene>
<dbReference type="EMBL" id="SACJ01000015">
    <property type="protein sequence ID" value="RVT71719.1"/>
    <property type="molecule type" value="Genomic_DNA"/>
</dbReference>
<dbReference type="RefSeq" id="WP_128197451.1">
    <property type="nucleotide sequence ID" value="NZ_SACJ01000015.1"/>
</dbReference>
<comment type="caution">
    <text evidence="1">The sequence shown here is derived from an EMBL/GenBank/DDBJ whole genome shotgun (WGS) entry which is preliminary data.</text>
</comment>
<dbReference type="OrthoDB" id="6398223at2"/>
<name>A0A3S2TYI9_9FLAO</name>
<accession>A0A3S2TYI9</accession>
<keyword evidence="2" id="KW-1185">Reference proteome</keyword>
<dbReference type="AlphaFoldDB" id="A0A3S2TYI9"/>
<sequence>MTYTFRNTEKNNEKASVFETKSLLYLIGQRKDKKEIFHVTFDCFNDVSGLNQNFDKIWDVQSKNEKNLTPKKIGKYFYTLFDNYISGFSFHEFIFFTQELNEIYKINTKLREYNYKNFEQKTASRITNGLNEEIIRVKGNSKSYQTEINAFLDKVIIIEDSKTELEYIKSITKFKNKDVKPIDFYNNFFKELRDLQSSKKNSCIEDQTIINVSDVINLQRHLSSKDIETLIISRIIGCEVFKFKSIPKPFFNVIKHLDIEDLEDLLQDCNSNLSLAFFNKNSNRPFWNTCEKILEFLETNLTQDVEFVFTNVFNPYTQKISYLNEITIKYLISIIIEGKQ</sequence>
<evidence type="ECO:0008006" key="3">
    <source>
        <dbReference type="Google" id="ProtNLM"/>
    </source>
</evidence>